<dbReference type="Pfam" id="PF08681">
    <property type="entry name" value="TacA1"/>
    <property type="match status" value="1"/>
</dbReference>
<evidence type="ECO:0000313" key="3">
    <source>
        <dbReference type="EMBL" id="PXX42754.1"/>
    </source>
</evidence>
<dbReference type="GO" id="GO:0006355">
    <property type="term" value="P:regulation of DNA-templated transcription"/>
    <property type="evidence" value="ECO:0007669"/>
    <property type="project" value="InterPro"/>
</dbReference>
<evidence type="ECO:0000313" key="4">
    <source>
        <dbReference type="Proteomes" id="UP000248395"/>
    </source>
</evidence>
<dbReference type="PANTHER" id="PTHR35401">
    <property type="entry name" value="COPG FAMILY HELIX-TURN-HELIX PROTEIN-RELATED-RELATED"/>
    <property type="match status" value="1"/>
</dbReference>
<dbReference type="Proteomes" id="UP000248395">
    <property type="component" value="Unassembled WGS sequence"/>
</dbReference>
<keyword evidence="4" id="KW-1185">Reference proteome</keyword>
<proteinExistence type="inferred from homology"/>
<comment type="caution">
    <text evidence="3">The sequence shown here is derived from an EMBL/GenBank/DDBJ whole genome shotgun (WGS) entry which is preliminary data.</text>
</comment>
<dbReference type="PANTHER" id="PTHR35401:SF2">
    <property type="entry name" value="ABC-TYPE TRANSPORT SYSTEM"/>
    <property type="match status" value="1"/>
</dbReference>
<dbReference type="Gene3D" id="1.20.890.30">
    <property type="entry name" value="VCA0319-like"/>
    <property type="match status" value="1"/>
</dbReference>
<dbReference type="Gene3D" id="1.10.1220.10">
    <property type="entry name" value="Met repressor-like"/>
    <property type="match status" value="1"/>
</dbReference>
<reference evidence="3 4" key="1">
    <citation type="submission" date="2018-05" db="EMBL/GenBank/DDBJ databases">
        <title>Genomic Encyclopedia of Type Strains, Phase IV (KMG-IV): sequencing the most valuable type-strain genomes for metagenomic binning, comparative biology and taxonomic classification.</title>
        <authorList>
            <person name="Goeker M."/>
        </authorList>
    </citation>
    <scope>NUCLEOTIDE SEQUENCE [LARGE SCALE GENOMIC DNA]</scope>
    <source>
        <strain evidence="3 4">DSM 25134</strain>
    </source>
</reference>
<dbReference type="InterPro" id="IPR014795">
    <property type="entry name" value="TacA_1-like"/>
</dbReference>
<dbReference type="NCBIfam" id="NF041551">
    <property type="entry name" value="YlcI_YnfO_N"/>
    <property type="match status" value="1"/>
</dbReference>
<accession>A0A318J4P7</accession>
<sequence length="110" mass="11971">MANSKLQDATVSPRGRITARVPQHVEKILQEAAELAGATLNQFVVQAALAAAEQLIERERVIHLSGENAAWLCQLLDHPPSSAALQAAFQQYQARKGEHEGSDTSLEFEP</sequence>
<evidence type="ECO:0000256" key="2">
    <source>
        <dbReference type="ARBA" id="ARBA00049988"/>
    </source>
</evidence>
<organism evidence="3 4">
    <name type="scientific">Aquitalea magnusonii</name>
    <dbReference type="NCBI Taxonomy" id="332411"/>
    <lineage>
        <taxon>Bacteria</taxon>
        <taxon>Pseudomonadati</taxon>
        <taxon>Pseudomonadota</taxon>
        <taxon>Betaproteobacteria</taxon>
        <taxon>Neisseriales</taxon>
        <taxon>Chromobacteriaceae</taxon>
        <taxon>Aquitalea</taxon>
    </lineage>
</organism>
<dbReference type="InterPro" id="IPR010985">
    <property type="entry name" value="Ribbon_hlx_hlx"/>
</dbReference>
<dbReference type="OrthoDB" id="5297731at2"/>
<dbReference type="InterPro" id="IPR013321">
    <property type="entry name" value="Arc_rbn_hlx_hlx"/>
</dbReference>
<keyword evidence="1" id="KW-1277">Toxin-antitoxin system</keyword>
<name>A0A318J4P7_9NEIS</name>
<comment type="similarity">
    <text evidence="2">Belongs to the TacA antitoxin family.</text>
</comment>
<protein>
    <submittedName>
        <fullName evidence="3">Uncharacterized protein (DUF1778 family)</fullName>
    </submittedName>
</protein>
<dbReference type="SUPFAM" id="SSF47598">
    <property type="entry name" value="Ribbon-helix-helix"/>
    <property type="match status" value="1"/>
</dbReference>
<dbReference type="EMBL" id="QJKC01000018">
    <property type="protein sequence ID" value="PXX42754.1"/>
    <property type="molecule type" value="Genomic_DNA"/>
</dbReference>
<dbReference type="AlphaFoldDB" id="A0A318J4P7"/>
<evidence type="ECO:0000256" key="1">
    <source>
        <dbReference type="ARBA" id="ARBA00022649"/>
    </source>
</evidence>
<gene>
    <name evidence="3" type="ORF">DFR38_11835</name>
</gene>
<dbReference type="RefSeq" id="WP_082693325.1">
    <property type="nucleotide sequence ID" value="NZ_LNQU01000019.1"/>
</dbReference>